<protein>
    <submittedName>
        <fullName evidence="2">Uncharacterized protein</fullName>
    </submittedName>
</protein>
<reference evidence="2" key="1">
    <citation type="journal article" date="2020" name="Nature">
        <title>Giant virus diversity and host interactions through global metagenomics.</title>
        <authorList>
            <person name="Schulz F."/>
            <person name="Roux S."/>
            <person name="Paez-Espino D."/>
            <person name="Jungbluth S."/>
            <person name="Walsh D.A."/>
            <person name="Denef V.J."/>
            <person name="McMahon K.D."/>
            <person name="Konstantinidis K.T."/>
            <person name="Eloe-Fadrosh E.A."/>
            <person name="Kyrpides N.C."/>
            <person name="Woyke T."/>
        </authorList>
    </citation>
    <scope>NUCLEOTIDE SEQUENCE</scope>
    <source>
        <strain evidence="2">GVMAG-M-3300023179-59</strain>
    </source>
</reference>
<evidence type="ECO:0000313" key="2">
    <source>
        <dbReference type="EMBL" id="QHT74594.1"/>
    </source>
</evidence>
<keyword evidence="1" id="KW-1133">Transmembrane helix</keyword>
<keyword evidence="1" id="KW-0472">Membrane</keyword>
<accession>A0A6C0H219</accession>
<sequence>MDLTEFVKRAIKYLIEGLVVSLVLVIIPKKPLNIEEIVIVALTAAATFSILDVFIPSMGASARNGAGMGIGFNLVGFPM</sequence>
<feature type="transmembrane region" description="Helical" evidence="1">
    <location>
        <begin position="12"/>
        <end position="31"/>
    </location>
</feature>
<keyword evidence="1" id="KW-0812">Transmembrane</keyword>
<proteinExistence type="predicted"/>
<organism evidence="2">
    <name type="scientific">viral metagenome</name>
    <dbReference type="NCBI Taxonomy" id="1070528"/>
    <lineage>
        <taxon>unclassified sequences</taxon>
        <taxon>metagenomes</taxon>
        <taxon>organismal metagenomes</taxon>
    </lineage>
</organism>
<evidence type="ECO:0000256" key="1">
    <source>
        <dbReference type="SAM" id="Phobius"/>
    </source>
</evidence>
<name>A0A6C0H219_9ZZZZ</name>
<dbReference type="AlphaFoldDB" id="A0A6C0H219"/>
<dbReference type="EMBL" id="MN739852">
    <property type="protein sequence ID" value="QHT74594.1"/>
    <property type="molecule type" value="Genomic_DNA"/>
</dbReference>
<feature type="transmembrane region" description="Helical" evidence="1">
    <location>
        <begin position="37"/>
        <end position="55"/>
    </location>
</feature>